<dbReference type="CDD" id="cd00609">
    <property type="entry name" value="AAT_like"/>
    <property type="match status" value="1"/>
</dbReference>
<dbReference type="Proteomes" id="UP001307839">
    <property type="component" value="Unassembled WGS sequence"/>
</dbReference>
<dbReference type="SUPFAM" id="SSF53383">
    <property type="entry name" value="PLP-dependent transferases"/>
    <property type="match status" value="1"/>
</dbReference>
<dbReference type="Pfam" id="PF00155">
    <property type="entry name" value="Aminotran_1_2"/>
    <property type="match status" value="1"/>
</dbReference>
<evidence type="ECO:0000256" key="2">
    <source>
        <dbReference type="ARBA" id="ARBA00022898"/>
    </source>
</evidence>
<evidence type="ECO:0000256" key="4">
    <source>
        <dbReference type="ARBA" id="ARBA00023125"/>
    </source>
</evidence>
<evidence type="ECO:0000256" key="3">
    <source>
        <dbReference type="ARBA" id="ARBA00023015"/>
    </source>
</evidence>
<dbReference type="InterPro" id="IPR000524">
    <property type="entry name" value="Tscrpt_reg_HTH_GntR"/>
</dbReference>
<name>A0AB35WMS4_9PSED</name>
<dbReference type="InterPro" id="IPR036388">
    <property type="entry name" value="WH-like_DNA-bd_sf"/>
</dbReference>
<keyword evidence="2" id="KW-0663">Pyridoxal phosphate</keyword>
<dbReference type="InterPro" id="IPR015421">
    <property type="entry name" value="PyrdxlP-dep_Trfase_major"/>
</dbReference>
<dbReference type="GO" id="GO:0030170">
    <property type="term" value="F:pyridoxal phosphate binding"/>
    <property type="evidence" value="ECO:0007669"/>
    <property type="project" value="InterPro"/>
</dbReference>
<dbReference type="PANTHER" id="PTHR46577:SF1">
    <property type="entry name" value="HTH-TYPE TRANSCRIPTIONAL REGULATORY PROTEIN GABR"/>
    <property type="match status" value="1"/>
</dbReference>
<dbReference type="GO" id="GO:0003677">
    <property type="term" value="F:DNA binding"/>
    <property type="evidence" value="ECO:0007669"/>
    <property type="project" value="UniProtKB-KW"/>
</dbReference>
<keyword evidence="5" id="KW-0804">Transcription</keyword>
<dbReference type="Gene3D" id="1.10.10.10">
    <property type="entry name" value="Winged helix-like DNA-binding domain superfamily/Winged helix DNA-binding domain"/>
    <property type="match status" value="1"/>
</dbReference>
<keyword evidence="7" id="KW-0808">Transferase</keyword>
<evidence type="ECO:0000256" key="5">
    <source>
        <dbReference type="ARBA" id="ARBA00023163"/>
    </source>
</evidence>
<dbReference type="Gene3D" id="3.90.1150.10">
    <property type="entry name" value="Aspartate Aminotransferase, domain 1"/>
    <property type="match status" value="1"/>
</dbReference>
<comment type="caution">
    <text evidence="7">The sequence shown here is derived from an EMBL/GenBank/DDBJ whole genome shotgun (WGS) entry which is preliminary data.</text>
</comment>
<organism evidence="7 8">
    <name type="scientific">Pseudomonas auratipiscis</name>
    <dbReference type="NCBI Taxonomy" id="3115853"/>
    <lineage>
        <taxon>Bacteria</taxon>
        <taxon>Pseudomonadati</taxon>
        <taxon>Pseudomonadota</taxon>
        <taxon>Gammaproteobacteria</taxon>
        <taxon>Pseudomonadales</taxon>
        <taxon>Pseudomonadaceae</taxon>
        <taxon>Pseudomonas</taxon>
    </lineage>
</organism>
<proteinExistence type="inferred from homology"/>
<evidence type="ECO:0000256" key="1">
    <source>
        <dbReference type="ARBA" id="ARBA00005384"/>
    </source>
</evidence>
<keyword evidence="3" id="KW-0805">Transcription regulation</keyword>
<sequence length="467" mass="53379">MKDKTKHNRFAYQAVHRYLTELISQLAPGTCNKLPSLRDLARRLDVSISTIQHAYSMLEHEGRVQSVPKSGYFARGREIIVQAQSGEDLLHDLQAHASRSQMLVFNGEQSLSSLETNLLGIERQLLRQHPRFTGLVHSNGDLELRTALAAHYTQSVQLYWSADDVYLSSDLYSLFETLLAALELQGSTIVVTSPCSWRLLRILQACGLRVIEMPLNSDGGLNLEHFAYLLQREPVRIVMLASRLNSPHGSLLPHVQYQAISELLDLHGVWLLENDLDAEYCFAAHPQVCLREMVDPQRLLVFSSLERTVGAEAPFAYLLSRHCPQQLQRQFLARGFHLPPLRQQAVARLYGKGRIDIHLEKVRLRLFERVTHLYQQMQVYLGAHMQFKMPAGGTTIWAHTRTLVDMRVLFQRLLEQGLVIVPGELFSLQGDYRQYLRLGCPSRQSHDLQIGLKVLREELQRAQKAKR</sequence>
<dbReference type="InterPro" id="IPR004839">
    <property type="entry name" value="Aminotransferase_I/II_large"/>
</dbReference>
<gene>
    <name evidence="7" type="ORF">V0R53_05710</name>
</gene>
<keyword evidence="7" id="KW-0032">Aminotransferase</keyword>
<dbReference type="Gene3D" id="3.40.640.10">
    <property type="entry name" value="Type I PLP-dependent aspartate aminotransferase-like (Major domain)"/>
    <property type="match status" value="1"/>
</dbReference>
<dbReference type="PROSITE" id="PS50949">
    <property type="entry name" value="HTH_GNTR"/>
    <property type="match status" value="1"/>
</dbReference>
<comment type="similarity">
    <text evidence="1">In the C-terminal section; belongs to the class-I pyridoxal-phosphate-dependent aminotransferase family.</text>
</comment>
<dbReference type="SUPFAM" id="SSF46785">
    <property type="entry name" value="Winged helix' DNA-binding domain"/>
    <property type="match status" value="1"/>
</dbReference>
<evidence type="ECO:0000313" key="7">
    <source>
        <dbReference type="EMBL" id="MEE1865885.1"/>
    </source>
</evidence>
<dbReference type="InterPro" id="IPR015422">
    <property type="entry name" value="PyrdxlP-dep_Trfase_small"/>
</dbReference>
<feature type="domain" description="HTH gntR-type" evidence="6">
    <location>
        <begin position="9"/>
        <end position="77"/>
    </location>
</feature>
<dbReference type="PANTHER" id="PTHR46577">
    <property type="entry name" value="HTH-TYPE TRANSCRIPTIONAL REGULATORY PROTEIN GABR"/>
    <property type="match status" value="1"/>
</dbReference>
<keyword evidence="4" id="KW-0238">DNA-binding</keyword>
<evidence type="ECO:0000259" key="6">
    <source>
        <dbReference type="PROSITE" id="PS50949"/>
    </source>
</evidence>
<protein>
    <submittedName>
        <fullName evidence="7">PLP-dependent aminotransferase family protein</fullName>
    </submittedName>
</protein>
<dbReference type="Pfam" id="PF00392">
    <property type="entry name" value="GntR"/>
    <property type="match status" value="1"/>
</dbReference>
<dbReference type="RefSeq" id="WP_330079027.1">
    <property type="nucleotide sequence ID" value="NZ_JAZDCU010000003.1"/>
</dbReference>
<dbReference type="GO" id="GO:0003700">
    <property type="term" value="F:DNA-binding transcription factor activity"/>
    <property type="evidence" value="ECO:0007669"/>
    <property type="project" value="InterPro"/>
</dbReference>
<accession>A0AB35WMS4</accession>
<dbReference type="SMART" id="SM00345">
    <property type="entry name" value="HTH_GNTR"/>
    <property type="match status" value="1"/>
</dbReference>
<keyword evidence="8" id="KW-1185">Reference proteome</keyword>
<dbReference type="AlphaFoldDB" id="A0AB35WMS4"/>
<dbReference type="InterPro" id="IPR051446">
    <property type="entry name" value="HTH_trans_reg/aminotransferase"/>
</dbReference>
<dbReference type="InterPro" id="IPR036390">
    <property type="entry name" value="WH_DNA-bd_sf"/>
</dbReference>
<dbReference type="InterPro" id="IPR015424">
    <property type="entry name" value="PyrdxlP-dep_Trfase"/>
</dbReference>
<dbReference type="GO" id="GO:0008483">
    <property type="term" value="F:transaminase activity"/>
    <property type="evidence" value="ECO:0007669"/>
    <property type="project" value="UniProtKB-KW"/>
</dbReference>
<evidence type="ECO:0000313" key="8">
    <source>
        <dbReference type="Proteomes" id="UP001307839"/>
    </source>
</evidence>
<dbReference type="CDD" id="cd07377">
    <property type="entry name" value="WHTH_GntR"/>
    <property type="match status" value="1"/>
</dbReference>
<reference evidence="7 8" key="1">
    <citation type="submission" date="2024-01" db="EMBL/GenBank/DDBJ databases">
        <title>Unpublished Manusciprt.</title>
        <authorList>
            <person name="Duman M."/>
            <person name="Valdes E.G."/>
            <person name="Ajmi N."/>
            <person name="Altun S."/>
            <person name="Saticioglu I.B."/>
        </authorList>
    </citation>
    <scope>NUCLEOTIDE SEQUENCE [LARGE SCALE GENOMIC DNA]</scope>
    <source>
        <strain evidence="7 8">120P</strain>
    </source>
</reference>
<dbReference type="EMBL" id="JAZDQP010000003">
    <property type="protein sequence ID" value="MEE1865885.1"/>
    <property type="molecule type" value="Genomic_DNA"/>
</dbReference>